<reference evidence="4" key="1">
    <citation type="submission" date="2022-05" db="EMBL/GenBank/DDBJ databases">
        <title>Sphingomonas sp. strain RMG20 Genome sequencing and assembly.</title>
        <authorList>
            <person name="Kim I."/>
        </authorList>
    </citation>
    <scope>NUCLEOTIDE SEQUENCE</scope>
    <source>
        <strain evidence="4">RMG20</strain>
    </source>
</reference>
<proteinExistence type="predicted"/>
<dbReference type="PROSITE" id="PS51186">
    <property type="entry name" value="GNAT"/>
    <property type="match status" value="1"/>
</dbReference>
<name>A0ABY4TTU6_9SPHN</name>
<accession>A0ABY4TTU6</accession>
<dbReference type="Gene3D" id="3.40.630.30">
    <property type="match status" value="1"/>
</dbReference>
<dbReference type="InterPro" id="IPR000182">
    <property type="entry name" value="GNAT_dom"/>
</dbReference>
<dbReference type="PANTHER" id="PTHR10545:SF29">
    <property type="entry name" value="GH14572P-RELATED"/>
    <property type="match status" value="1"/>
</dbReference>
<dbReference type="Proteomes" id="UP001055580">
    <property type="component" value="Chromosome"/>
</dbReference>
<dbReference type="EMBL" id="CP098401">
    <property type="protein sequence ID" value="URW74614.1"/>
    <property type="molecule type" value="Genomic_DNA"/>
</dbReference>
<feature type="domain" description="N-acetyltransferase" evidence="3">
    <location>
        <begin position="3"/>
        <end position="158"/>
    </location>
</feature>
<dbReference type="RefSeq" id="WP_250749231.1">
    <property type="nucleotide sequence ID" value="NZ_CP098401.1"/>
</dbReference>
<sequence>MTVAIRPAVLADVPVILRFVRELAEYERAADKVVATETLLADALFAQQPAAYAVVAEVDGVPVGMALYFFNFSTWTGWRGLYLEDLYVTPDARGSGVGGALLTHLAGIAVARGCTRFEWAVLDWNAPAIAFYLSKGAEPMNEWRTYRVSGDALTRLAEGA</sequence>
<keyword evidence="2" id="KW-0012">Acyltransferase</keyword>
<dbReference type="InterPro" id="IPR051016">
    <property type="entry name" value="Diverse_Substrate_AcTransf"/>
</dbReference>
<dbReference type="PANTHER" id="PTHR10545">
    <property type="entry name" value="DIAMINE N-ACETYLTRANSFERASE"/>
    <property type="match status" value="1"/>
</dbReference>
<evidence type="ECO:0000313" key="4">
    <source>
        <dbReference type="EMBL" id="URW74614.1"/>
    </source>
</evidence>
<evidence type="ECO:0000256" key="1">
    <source>
        <dbReference type="ARBA" id="ARBA00022679"/>
    </source>
</evidence>
<dbReference type="CDD" id="cd04301">
    <property type="entry name" value="NAT_SF"/>
    <property type="match status" value="1"/>
</dbReference>
<dbReference type="SUPFAM" id="SSF55729">
    <property type="entry name" value="Acyl-CoA N-acyltransferases (Nat)"/>
    <property type="match status" value="1"/>
</dbReference>
<evidence type="ECO:0000256" key="2">
    <source>
        <dbReference type="ARBA" id="ARBA00023315"/>
    </source>
</evidence>
<keyword evidence="1" id="KW-0808">Transferase</keyword>
<dbReference type="InterPro" id="IPR016181">
    <property type="entry name" value="Acyl_CoA_acyltransferase"/>
</dbReference>
<dbReference type="Pfam" id="PF00583">
    <property type="entry name" value="Acetyltransf_1"/>
    <property type="match status" value="1"/>
</dbReference>
<evidence type="ECO:0000259" key="3">
    <source>
        <dbReference type="PROSITE" id="PS51186"/>
    </source>
</evidence>
<protein>
    <submittedName>
        <fullName evidence="4">GNAT family N-acetyltransferase</fullName>
    </submittedName>
</protein>
<gene>
    <name evidence="4" type="ORF">M9980_08490</name>
</gene>
<organism evidence="4 5">
    <name type="scientific">Sphingomonas donggukensis</name>
    <dbReference type="NCBI Taxonomy" id="2949093"/>
    <lineage>
        <taxon>Bacteria</taxon>
        <taxon>Pseudomonadati</taxon>
        <taxon>Pseudomonadota</taxon>
        <taxon>Alphaproteobacteria</taxon>
        <taxon>Sphingomonadales</taxon>
        <taxon>Sphingomonadaceae</taxon>
        <taxon>Sphingomonas</taxon>
    </lineage>
</organism>
<evidence type="ECO:0000313" key="5">
    <source>
        <dbReference type="Proteomes" id="UP001055580"/>
    </source>
</evidence>
<keyword evidence="5" id="KW-1185">Reference proteome</keyword>